<dbReference type="SUPFAM" id="SSF56176">
    <property type="entry name" value="FAD-binding/transporter-associated domain-like"/>
    <property type="match status" value="1"/>
</dbReference>
<accession>A0A2J6T3Q7</accession>
<evidence type="ECO:0000256" key="3">
    <source>
        <dbReference type="ARBA" id="ARBA00022827"/>
    </source>
</evidence>
<dbReference type="InterPro" id="IPR050416">
    <property type="entry name" value="FAD-linked_Oxidoreductase"/>
</dbReference>
<proteinExistence type="inferred from homology"/>
<dbReference type="GO" id="GO:0071949">
    <property type="term" value="F:FAD binding"/>
    <property type="evidence" value="ECO:0007669"/>
    <property type="project" value="InterPro"/>
</dbReference>
<dbReference type="RefSeq" id="XP_024734447.1">
    <property type="nucleotide sequence ID" value="XM_024883407.1"/>
</dbReference>
<evidence type="ECO:0000259" key="5">
    <source>
        <dbReference type="PROSITE" id="PS51387"/>
    </source>
</evidence>
<dbReference type="Gene3D" id="3.30.465.10">
    <property type="match status" value="1"/>
</dbReference>
<dbReference type="InParanoid" id="A0A2J6T3Q7"/>
<dbReference type="GeneID" id="36591484"/>
<keyword evidence="3" id="KW-0274">FAD</keyword>
<dbReference type="STRING" id="1095630.A0A2J6T3Q7"/>
<dbReference type="AlphaFoldDB" id="A0A2J6T3Q7"/>
<dbReference type="EMBL" id="KZ613846">
    <property type="protein sequence ID" value="PMD57543.1"/>
    <property type="molecule type" value="Genomic_DNA"/>
</dbReference>
<feature type="domain" description="FAD-binding PCMH-type" evidence="5">
    <location>
        <begin position="1"/>
        <end position="85"/>
    </location>
</feature>
<evidence type="ECO:0000256" key="2">
    <source>
        <dbReference type="ARBA" id="ARBA00022630"/>
    </source>
</evidence>
<organism evidence="6 7">
    <name type="scientific">Hyaloscypha bicolor E</name>
    <dbReference type="NCBI Taxonomy" id="1095630"/>
    <lineage>
        <taxon>Eukaryota</taxon>
        <taxon>Fungi</taxon>
        <taxon>Dikarya</taxon>
        <taxon>Ascomycota</taxon>
        <taxon>Pezizomycotina</taxon>
        <taxon>Leotiomycetes</taxon>
        <taxon>Helotiales</taxon>
        <taxon>Hyaloscyphaceae</taxon>
        <taxon>Hyaloscypha</taxon>
        <taxon>Hyaloscypha bicolor</taxon>
    </lineage>
</organism>
<evidence type="ECO:0000313" key="7">
    <source>
        <dbReference type="Proteomes" id="UP000235371"/>
    </source>
</evidence>
<evidence type="ECO:0000256" key="1">
    <source>
        <dbReference type="ARBA" id="ARBA00005466"/>
    </source>
</evidence>
<protein>
    <recommendedName>
        <fullName evidence="5">FAD-binding PCMH-type domain-containing protein</fullName>
    </recommendedName>
</protein>
<dbReference type="Proteomes" id="UP000235371">
    <property type="component" value="Unassembled WGS sequence"/>
</dbReference>
<reference evidence="6 7" key="1">
    <citation type="submission" date="2016-04" db="EMBL/GenBank/DDBJ databases">
        <title>A degradative enzymes factory behind the ericoid mycorrhizal symbiosis.</title>
        <authorList>
            <consortium name="DOE Joint Genome Institute"/>
            <person name="Martino E."/>
            <person name="Morin E."/>
            <person name="Grelet G."/>
            <person name="Kuo A."/>
            <person name="Kohler A."/>
            <person name="Daghino S."/>
            <person name="Barry K."/>
            <person name="Choi C."/>
            <person name="Cichocki N."/>
            <person name="Clum A."/>
            <person name="Copeland A."/>
            <person name="Hainaut M."/>
            <person name="Haridas S."/>
            <person name="Labutti K."/>
            <person name="Lindquist E."/>
            <person name="Lipzen A."/>
            <person name="Khouja H.-R."/>
            <person name="Murat C."/>
            <person name="Ohm R."/>
            <person name="Olson A."/>
            <person name="Spatafora J."/>
            <person name="Veneault-Fourrey C."/>
            <person name="Henrissat B."/>
            <person name="Grigoriev I."/>
            <person name="Martin F."/>
            <person name="Perotto S."/>
        </authorList>
    </citation>
    <scope>NUCLEOTIDE SEQUENCE [LARGE SCALE GENOMIC DNA]</scope>
    <source>
        <strain evidence="6 7">E</strain>
    </source>
</reference>
<keyword evidence="7" id="KW-1185">Reference proteome</keyword>
<evidence type="ECO:0000313" key="6">
    <source>
        <dbReference type="EMBL" id="PMD57543.1"/>
    </source>
</evidence>
<sequence>MNIVVPGGSTLGVYGGWFLSGGHFVLASAYGLGSDQALSLQVVTADERLVTADPSTITDLFYALRGGGLGTFGIVASAIVKAYPLLDVAESTVTFVGGNVIVPNVVNNPSSATLGFNSSVSMPVVVENLDNFWRGVNVVYSFRKDMVDGGGTTHSCVSNTGNNTFGFTTTLDILRMSKLDIFKFCNHWLTPLAMGIAVNNTTSTSSSSEGGFPGIASCLFPRSNWGNDTPFNNTIASIRQVVEAGYTFHGINMKPTEHVAQIKKKTDRWRLSWAPTTVGSEVWEVITADGLPTQNGPLCRAQPA</sequence>
<dbReference type="PANTHER" id="PTHR42973:SF7">
    <property type="entry name" value="FAD-BINDING PCMH-TYPE DOMAIN-CONTAINING PROTEIN"/>
    <property type="match status" value="1"/>
</dbReference>
<gene>
    <name evidence="6" type="ORF">K444DRAFT_631733</name>
</gene>
<dbReference type="InterPro" id="IPR016166">
    <property type="entry name" value="FAD-bd_PCMH"/>
</dbReference>
<keyword evidence="2" id="KW-0285">Flavoprotein</keyword>
<dbReference type="InterPro" id="IPR016169">
    <property type="entry name" value="FAD-bd_PCMH_sub2"/>
</dbReference>
<name>A0A2J6T3Q7_9HELO</name>
<dbReference type="OrthoDB" id="9983560at2759"/>
<keyword evidence="4" id="KW-0560">Oxidoreductase</keyword>
<dbReference type="InterPro" id="IPR036318">
    <property type="entry name" value="FAD-bd_PCMH-like_sf"/>
</dbReference>
<evidence type="ECO:0000256" key="4">
    <source>
        <dbReference type="ARBA" id="ARBA00023002"/>
    </source>
</evidence>
<dbReference type="GO" id="GO:0016491">
    <property type="term" value="F:oxidoreductase activity"/>
    <property type="evidence" value="ECO:0007669"/>
    <property type="project" value="UniProtKB-KW"/>
</dbReference>
<comment type="similarity">
    <text evidence="1">Belongs to the oxygen-dependent FAD-linked oxidoreductase family.</text>
</comment>
<dbReference type="PROSITE" id="PS51387">
    <property type="entry name" value="FAD_PCMH"/>
    <property type="match status" value="1"/>
</dbReference>
<dbReference type="PANTHER" id="PTHR42973">
    <property type="entry name" value="BINDING OXIDOREDUCTASE, PUTATIVE (AFU_ORTHOLOGUE AFUA_1G17690)-RELATED"/>
    <property type="match status" value="1"/>
</dbReference>